<dbReference type="Gene3D" id="2.40.128.20">
    <property type="match status" value="1"/>
</dbReference>
<sequence>MVQIAGKYQLVETQNFDKFLVSSGVSEEKAKKINEAKPIIDVSFDGNRIKIETNLHKLTTELVLDQESEEKLFSGQSIKSVAKLVDNVITVKSVGLDGNSVGKRTMTFSDSGMETVYTTKDNIVAKRIYKRV</sequence>
<accession>A0ABQ9JG26</accession>
<dbReference type="SUPFAM" id="SSF50814">
    <property type="entry name" value="Lipocalins"/>
    <property type="match status" value="1"/>
</dbReference>
<reference evidence="2" key="1">
    <citation type="journal article" date="2023" name="Insect Mol. Biol.">
        <title>Genome sequencing provides insights into the evolution of gene families encoding plant cell wall-degrading enzymes in longhorned beetles.</title>
        <authorList>
            <person name="Shin N.R."/>
            <person name="Okamura Y."/>
            <person name="Kirsch R."/>
            <person name="Pauchet Y."/>
        </authorList>
    </citation>
    <scope>NUCLEOTIDE SEQUENCE</scope>
    <source>
        <strain evidence="2">MMC_N1</strain>
    </source>
</reference>
<feature type="domain" description="Lipocalin/cytosolic fatty-acid binding" evidence="1">
    <location>
        <begin position="5"/>
        <end position="108"/>
    </location>
</feature>
<comment type="caution">
    <text evidence="2">The sequence shown here is derived from an EMBL/GenBank/DDBJ whole genome shotgun (WGS) entry which is preliminary data.</text>
</comment>
<proteinExistence type="predicted"/>
<gene>
    <name evidence="2" type="ORF">NQ317_009794</name>
</gene>
<name>A0ABQ9JG26_9CUCU</name>
<dbReference type="Proteomes" id="UP001162164">
    <property type="component" value="Unassembled WGS sequence"/>
</dbReference>
<evidence type="ECO:0000313" key="2">
    <source>
        <dbReference type="EMBL" id="KAJ8976342.1"/>
    </source>
</evidence>
<dbReference type="InterPro" id="IPR012674">
    <property type="entry name" value="Calycin"/>
</dbReference>
<dbReference type="PRINTS" id="PR00178">
    <property type="entry name" value="FATTYACIDBP"/>
</dbReference>
<dbReference type="EMBL" id="JAPWTJ010000692">
    <property type="protein sequence ID" value="KAJ8976342.1"/>
    <property type="molecule type" value="Genomic_DNA"/>
</dbReference>
<organism evidence="2 3">
    <name type="scientific">Molorchus minor</name>
    <dbReference type="NCBI Taxonomy" id="1323400"/>
    <lineage>
        <taxon>Eukaryota</taxon>
        <taxon>Metazoa</taxon>
        <taxon>Ecdysozoa</taxon>
        <taxon>Arthropoda</taxon>
        <taxon>Hexapoda</taxon>
        <taxon>Insecta</taxon>
        <taxon>Pterygota</taxon>
        <taxon>Neoptera</taxon>
        <taxon>Endopterygota</taxon>
        <taxon>Coleoptera</taxon>
        <taxon>Polyphaga</taxon>
        <taxon>Cucujiformia</taxon>
        <taxon>Chrysomeloidea</taxon>
        <taxon>Cerambycidae</taxon>
        <taxon>Lamiinae</taxon>
        <taxon>Monochamini</taxon>
        <taxon>Molorchus</taxon>
    </lineage>
</organism>
<dbReference type="InterPro" id="IPR000566">
    <property type="entry name" value="Lipocln_cytosolic_FA-bd_dom"/>
</dbReference>
<evidence type="ECO:0000259" key="1">
    <source>
        <dbReference type="Pfam" id="PF00061"/>
    </source>
</evidence>
<dbReference type="InterPro" id="IPR000463">
    <property type="entry name" value="Fatty_acid-bd"/>
</dbReference>
<protein>
    <recommendedName>
        <fullName evidence="1">Lipocalin/cytosolic fatty-acid binding domain-containing protein</fullName>
    </recommendedName>
</protein>
<keyword evidence="3" id="KW-1185">Reference proteome</keyword>
<dbReference type="Pfam" id="PF00061">
    <property type="entry name" value="Lipocalin"/>
    <property type="match status" value="1"/>
</dbReference>
<evidence type="ECO:0000313" key="3">
    <source>
        <dbReference type="Proteomes" id="UP001162164"/>
    </source>
</evidence>